<organism evidence="6 7">
    <name type="scientific">Acidovorax benzenivorans</name>
    <dbReference type="NCBI Taxonomy" id="2987520"/>
    <lineage>
        <taxon>Bacteria</taxon>
        <taxon>Pseudomonadati</taxon>
        <taxon>Pseudomonadota</taxon>
        <taxon>Betaproteobacteria</taxon>
        <taxon>Burkholderiales</taxon>
        <taxon>Comamonadaceae</taxon>
        <taxon>Acidovorax</taxon>
    </lineage>
</organism>
<dbReference type="SUPFAM" id="SSF46785">
    <property type="entry name" value="Winged helix' DNA-binding domain"/>
    <property type="match status" value="1"/>
</dbReference>
<accession>A0ABT5S537</accession>
<dbReference type="PROSITE" id="PS51063">
    <property type="entry name" value="HTH_CRP_2"/>
    <property type="match status" value="1"/>
</dbReference>
<reference evidence="6" key="1">
    <citation type="submission" date="2022-10" db="EMBL/GenBank/DDBJ databases">
        <title>Description of microaerobic benzene degrading bacteria.</title>
        <authorList>
            <person name="Bedics A."/>
            <person name="Tancsics A."/>
            <person name="Banerjee S."/>
        </authorList>
    </citation>
    <scope>NUCLEOTIDE SEQUENCE</scope>
    <source>
        <strain evidence="6">D2M1</strain>
    </source>
</reference>
<evidence type="ECO:0000313" key="6">
    <source>
        <dbReference type="EMBL" id="MDD2180457.1"/>
    </source>
</evidence>
<dbReference type="PANTHER" id="PTHR24567">
    <property type="entry name" value="CRP FAMILY TRANSCRIPTIONAL REGULATORY PROTEIN"/>
    <property type="match status" value="1"/>
</dbReference>
<dbReference type="Proteomes" id="UP001148932">
    <property type="component" value="Unassembled WGS sequence"/>
</dbReference>
<dbReference type="InterPro" id="IPR012318">
    <property type="entry name" value="HTH_CRP"/>
</dbReference>
<feature type="domain" description="HTH crp-type" evidence="5">
    <location>
        <begin position="141"/>
        <end position="207"/>
    </location>
</feature>
<name>A0ABT5S537_9BURK</name>
<dbReference type="PROSITE" id="PS50042">
    <property type="entry name" value="CNMP_BINDING_3"/>
    <property type="match status" value="1"/>
</dbReference>
<dbReference type="InterPro" id="IPR050397">
    <property type="entry name" value="Env_Response_Regulators"/>
</dbReference>
<evidence type="ECO:0000256" key="2">
    <source>
        <dbReference type="ARBA" id="ARBA00023125"/>
    </source>
</evidence>
<proteinExistence type="predicted"/>
<keyword evidence="1" id="KW-0805">Transcription regulation</keyword>
<evidence type="ECO:0000313" key="7">
    <source>
        <dbReference type="Proteomes" id="UP001148932"/>
    </source>
</evidence>
<keyword evidence="3" id="KW-0804">Transcription</keyword>
<dbReference type="InterPro" id="IPR000595">
    <property type="entry name" value="cNMP-bd_dom"/>
</dbReference>
<evidence type="ECO:0000259" key="5">
    <source>
        <dbReference type="PROSITE" id="PS51063"/>
    </source>
</evidence>
<dbReference type="InterPro" id="IPR036390">
    <property type="entry name" value="WH_DNA-bd_sf"/>
</dbReference>
<dbReference type="InterPro" id="IPR014710">
    <property type="entry name" value="RmlC-like_jellyroll"/>
</dbReference>
<dbReference type="Gene3D" id="2.60.120.10">
    <property type="entry name" value="Jelly Rolls"/>
    <property type="match status" value="1"/>
</dbReference>
<dbReference type="EMBL" id="JAPCKI010000023">
    <property type="protein sequence ID" value="MDD2180457.1"/>
    <property type="molecule type" value="Genomic_DNA"/>
</dbReference>
<dbReference type="Pfam" id="PF00027">
    <property type="entry name" value="cNMP_binding"/>
    <property type="match status" value="1"/>
</dbReference>
<dbReference type="CDD" id="cd00038">
    <property type="entry name" value="CAP_ED"/>
    <property type="match status" value="1"/>
</dbReference>
<keyword evidence="7" id="KW-1185">Reference proteome</keyword>
<sequence length="222" mass="24567">MRASSRQTTEDCVEPSDCAFGVTPSLRRLASGQVLFREGAASAGVFHLRSGCVRLVRSTLTGGQITMHTVRQGDFFAEASLFSAKYHCDAVALEPSEVLVFRKEELIGQLRESPELLWTFTAELARRVQGLRTKLEIKQTRSAEERILQFLGLHCDASGFWTQHGTLKHLAEDIGLTHEALYRALARLQRQGAILRLKDGLKICQLGGLALSSEQTRSIDLG</sequence>
<feature type="domain" description="Cyclic nucleotide-binding" evidence="4">
    <location>
        <begin position="27"/>
        <end position="82"/>
    </location>
</feature>
<dbReference type="RefSeq" id="WP_274114460.1">
    <property type="nucleotide sequence ID" value="NZ_JAPCKI010000023.1"/>
</dbReference>
<keyword evidence="2" id="KW-0238">DNA-binding</keyword>
<dbReference type="SUPFAM" id="SSF51206">
    <property type="entry name" value="cAMP-binding domain-like"/>
    <property type="match status" value="1"/>
</dbReference>
<gene>
    <name evidence="6" type="ORF">OIN59_23730</name>
</gene>
<comment type="caution">
    <text evidence="6">The sequence shown here is derived from an EMBL/GenBank/DDBJ whole genome shotgun (WGS) entry which is preliminary data.</text>
</comment>
<evidence type="ECO:0000256" key="1">
    <source>
        <dbReference type="ARBA" id="ARBA00023015"/>
    </source>
</evidence>
<dbReference type="InterPro" id="IPR018490">
    <property type="entry name" value="cNMP-bd_dom_sf"/>
</dbReference>
<dbReference type="SMART" id="SM00100">
    <property type="entry name" value="cNMP"/>
    <property type="match status" value="1"/>
</dbReference>
<dbReference type="PANTHER" id="PTHR24567:SF74">
    <property type="entry name" value="HTH-TYPE TRANSCRIPTIONAL REGULATOR ARCR"/>
    <property type="match status" value="1"/>
</dbReference>
<protein>
    <submittedName>
        <fullName evidence="6">Crp/Fnr family transcriptional regulator</fullName>
    </submittedName>
</protein>
<evidence type="ECO:0000259" key="4">
    <source>
        <dbReference type="PROSITE" id="PS50042"/>
    </source>
</evidence>
<evidence type="ECO:0000256" key="3">
    <source>
        <dbReference type="ARBA" id="ARBA00023163"/>
    </source>
</evidence>